<dbReference type="Pfam" id="PF07715">
    <property type="entry name" value="Plug"/>
    <property type="match status" value="1"/>
</dbReference>
<evidence type="ECO:0000256" key="3">
    <source>
        <dbReference type="ARBA" id="ARBA00022448"/>
    </source>
</evidence>
<dbReference type="Gene3D" id="2.40.170.20">
    <property type="entry name" value="TonB-dependent receptor, beta-barrel domain"/>
    <property type="match status" value="1"/>
</dbReference>
<dbReference type="GO" id="GO:0009279">
    <property type="term" value="C:cell outer membrane"/>
    <property type="evidence" value="ECO:0007669"/>
    <property type="project" value="UniProtKB-SubCell"/>
</dbReference>
<evidence type="ECO:0000256" key="8">
    <source>
        <dbReference type="ARBA" id="ARBA00023170"/>
    </source>
</evidence>
<dbReference type="InterPro" id="IPR039426">
    <property type="entry name" value="TonB-dep_rcpt-like"/>
</dbReference>
<feature type="region of interest" description="Disordered" evidence="12">
    <location>
        <begin position="27"/>
        <end position="104"/>
    </location>
</feature>
<proteinExistence type="inferred from homology"/>
<evidence type="ECO:0000256" key="2">
    <source>
        <dbReference type="ARBA" id="ARBA00009810"/>
    </source>
</evidence>
<keyword evidence="8 16" id="KW-0675">Receptor</keyword>
<dbReference type="STRING" id="323098.Nwi_2294"/>
<evidence type="ECO:0000313" key="16">
    <source>
        <dbReference type="EMBL" id="ABA05548.1"/>
    </source>
</evidence>
<feature type="compositionally biased region" description="Pro residues" evidence="12">
    <location>
        <begin position="75"/>
        <end position="87"/>
    </location>
</feature>
<keyword evidence="17" id="KW-1185">Reference proteome</keyword>
<keyword evidence="5 10" id="KW-0812">Transmembrane</keyword>
<dbReference type="NCBIfam" id="TIGR01783">
    <property type="entry name" value="TonB-siderophor"/>
    <property type="match status" value="1"/>
</dbReference>
<dbReference type="GO" id="GO:0038023">
    <property type="term" value="F:signaling receptor activity"/>
    <property type="evidence" value="ECO:0007669"/>
    <property type="project" value="InterPro"/>
</dbReference>
<dbReference type="eggNOG" id="COG4774">
    <property type="taxonomic scope" value="Bacteria"/>
</dbReference>
<keyword evidence="13" id="KW-0732">Signal</keyword>
<evidence type="ECO:0000256" key="7">
    <source>
        <dbReference type="ARBA" id="ARBA00023136"/>
    </source>
</evidence>
<evidence type="ECO:0000256" key="5">
    <source>
        <dbReference type="ARBA" id="ARBA00022692"/>
    </source>
</evidence>
<evidence type="ECO:0000256" key="6">
    <source>
        <dbReference type="ARBA" id="ARBA00023077"/>
    </source>
</evidence>
<evidence type="ECO:0000256" key="12">
    <source>
        <dbReference type="SAM" id="MobiDB-lite"/>
    </source>
</evidence>
<dbReference type="CDD" id="cd01347">
    <property type="entry name" value="ligand_gated_channel"/>
    <property type="match status" value="1"/>
</dbReference>
<evidence type="ECO:0000256" key="4">
    <source>
        <dbReference type="ARBA" id="ARBA00022452"/>
    </source>
</evidence>
<name>Q3SQ93_NITWN</name>
<dbReference type="KEGG" id="nwi:Nwi_2294"/>
<evidence type="ECO:0000259" key="14">
    <source>
        <dbReference type="Pfam" id="PF00593"/>
    </source>
</evidence>
<evidence type="ECO:0000256" key="10">
    <source>
        <dbReference type="PROSITE-ProRule" id="PRU01360"/>
    </source>
</evidence>
<evidence type="ECO:0000313" key="17">
    <source>
        <dbReference type="Proteomes" id="UP000002531"/>
    </source>
</evidence>
<evidence type="ECO:0000256" key="9">
    <source>
        <dbReference type="ARBA" id="ARBA00023237"/>
    </source>
</evidence>
<dbReference type="EMBL" id="CP000115">
    <property type="protein sequence ID" value="ABA05548.1"/>
    <property type="molecule type" value="Genomic_DNA"/>
</dbReference>
<keyword evidence="9 10" id="KW-0998">Cell outer membrane</keyword>
<protein>
    <submittedName>
        <fullName evidence="16">TonB-dependent siderophore receptor</fullName>
    </submittedName>
</protein>
<dbReference type="InterPro" id="IPR012910">
    <property type="entry name" value="Plug_dom"/>
</dbReference>
<dbReference type="HOGENOM" id="CLU_008287_22_0_5"/>
<evidence type="ECO:0000256" key="11">
    <source>
        <dbReference type="RuleBase" id="RU003357"/>
    </source>
</evidence>
<dbReference type="AlphaFoldDB" id="Q3SQ93"/>
<gene>
    <name evidence="16" type="ordered locus">Nwi_2294</name>
</gene>
<dbReference type="Proteomes" id="UP000002531">
    <property type="component" value="Chromosome"/>
</dbReference>
<dbReference type="PANTHER" id="PTHR32552:SF82">
    <property type="entry name" value="FCUA PROTEIN"/>
    <property type="match status" value="1"/>
</dbReference>
<reference evidence="16 17" key="1">
    <citation type="journal article" date="2006" name="Appl. Environ. Microbiol.">
        <title>Genome sequence of the chemolithoautotrophic nitrite-oxidizing bacterium Nitrobacter winogradskyi Nb-255.</title>
        <authorList>
            <person name="Starkenburg S.R."/>
            <person name="Chain P.S."/>
            <person name="Sayavedra-Soto L.A."/>
            <person name="Hauser L."/>
            <person name="Land M.L."/>
            <person name="Larimer F.W."/>
            <person name="Malfatti S.A."/>
            <person name="Klotz M.G."/>
            <person name="Bottomley P.J."/>
            <person name="Arp D.J."/>
            <person name="Hickey W.J."/>
        </authorList>
    </citation>
    <scope>NUCLEOTIDE SEQUENCE [LARGE SCALE GENOMIC DNA]</scope>
    <source>
        <strain evidence="17">ATCC 25391 / DSM 10237 / CIP 104748 / NCIMB 11846 / Nb-255</strain>
    </source>
</reference>
<feature type="domain" description="TonB-dependent receptor-like beta-barrel" evidence="14">
    <location>
        <begin position="298"/>
        <end position="726"/>
    </location>
</feature>
<dbReference type="SUPFAM" id="SSF56935">
    <property type="entry name" value="Porins"/>
    <property type="match status" value="1"/>
</dbReference>
<keyword evidence="7 10" id="KW-0472">Membrane</keyword>
<feature type="domain" description="TonB-dependent receptor plug" evidence="15">
    <location>
        <begin position="120"/>
        <end position="214"/>
    </location>
</feature>
<evidence type="ECO:0000259" key="15">
    <source>
        <dbReference type="Pfam" id="PF07715"/>
    </source>
</evidence>
<dbReference type="RefSeq" id="WP_011315515.1">
    <property type="nucleotide sequence ID" value="NC_007406.1"/>
</dbReference>
<dbReference type="InterPro" id="IPR010105">
    <property type="entry name" value="TonB_sidphr_rcpt"/>
</dbReference>
<accession>Q3SQ93</accession>
<evidence type="ECO:0000256" key="1">
    <source>
        <dbReference type="ARBA" id="ARBA00004571"/>
    </source>
</evidence>
<feature type="chain" id="PRO_5004229127" evidence="13">
    <location>
        <begin position="27"/>
        <end position="773"/>
    </location>
</feature>
<dbReference type="OrthoDB" id="9760333at2"/>
<keyword evidence="3 10" id="KW-0813">Transport</keyword>
<dbReference type="InterPro" id="IPR037066">
    <property type="entry name" value="Plug_dom_sf"/>
</dbReference>
<keyword evidence="6 11" id="KW-0798">TonB box</keyword>
<dbReference type="InterPro" id="IPR036942">
    <property type="entry name" value="Beta-barrel_TonB_sf"/>
</dbReference>
<dbReference type="GO" id="GO:0015891">
    <property type="term" value="P:siderophore transport"/>
    <property type="evidence" value="ECO:0007669"/>
    <property type="project" value="InterPro"/>
</dbReference>
<dbReference type="GO" id="GO:0015344">
    <property type="term" value="F:siderophore uptake transmembrane transporter activity"/>
    <property type="evidence" value="ECO:0007669"/>
    <property type="project" value="TreeGrafter"/>
</dbReference>
<dbReference type="PROSITE" id="PS52016">
    <property type="entry name" value="TONB_DEPENDENT_REC_3"/>
    <property type="match status" value="1"/>
</dbReference>
<feature type="signal peptide" evidence="13">
    <location>
        <begin position="1"/>
        <end position="26"/>
    </location>
</feature>
<comment type="similarity">
    <text evidence="2 10 11">Belongs to the TonB-dependent receptor family.</text>
</comment>
<organism evidence="16 17">
    <name type="scientific">Nitrobacter winogradskyi (strain ATCC 25391 / DSM 10237 / CIP 104748 / NCIMB 11846 / Nb-255)</name>
    <dbReference type="NCBI Taxonomy" id="323098"/>
    <lineage>
        <taxon>Bacteria</taxon>
        <taxon>Pseudomonadati</taxon>
        <taxon>Pseudomonadota</taxon>
        <taxon>Alphaproteobacteria</taxon>
        <taxon>Hyphomicrobiales</taxon>
        <taxon>Nitrobacteraceae</taxon>
        <taxon>Nitrobacter</taxon>
    </lineage>
</organism>
<comment type="subcellular location">
    <subcellularLocation>
        <location evidence="1 10">Cell outer membrane</location>
        <topology evidence="1 10">Multi-pass membrane protein</topology>
    </subcellularLocation>
</comment>
<dbReference type="InterPro" id="IPR000531">
    <property type="entry name" value="Beta-barrel_TonB"/>
</dbReference>
<dbReference type="PANTHER" id="PTHR32552">
    <property type="entry name" value="FERRICHROME IRON RECEPTOR-RELATED"/>
    <property type="match status" value="1"/>
</dbReference>
<sequence length="773" mass="83308">MRRQVGQIALIISGLGVLPLSESAIAQSSSSNGGTTLTPIEVIAPRTRPATRNRTVRATPNPHRAAVRPRSREAAPPPAAAPSPPALPQTGTVGQPPAPYAGGQVGTGVRMGMLGNTSVLTTPFNVTGYTSKLMEDQRARSIADVTLNDPSVRNDAPPFSERDSFFIRGFSVTNLDTAYDGLFYLANPRRSFLEGIERVEVLKGPSALLSGGTARTGGTINMIPKRAGDEPLTRLTTTYISNSQIWNHADLGRRFGENKEWGVRFNGSYRKGDTPLDLNSAEVGVAALGLDYRGERFRASLDFNSSVQNIRAPTSLFNSAAPNIIIPHAQNGRINTSSRDEFIDSRYKMVAGRAEYDLLPDTTVYIAGGGSRYNEDFLTSSYRITNPNGTATNSLAIQPQKLQGFAGEMGLRSKFRTGVIGHQFNVAAVTMTNELYRGGVLGFTPFSYVTNIYNPVRLPPGSFQTTGFARSDDRPLFTRLVARSVAVSDTLSVFDDRLLLTLGGRWQDIAITGYATAPGPNLGMETSRNQQARFSPAVGAVLRATDRLSLYTNYIESLDAGPTAPALAGNSGTVFPPVVSRQQEVGAKYDFGTVTVTASLFEIRQPFAFTDPGTNLFSVAGLQRNRGFELNVFGSPIEGLRLLGGIALMDARQVNTIGGRFDGNNVPGVPVTALNLYGEYDLPHWMAPGVTMTGRLIRTGDVFYDQANTQSVSGWTRVDLGARYTFVGPLGKPIVMRAIVENVADNAYYLSAARGFLAVGAPRTYMLSATFNF</sequence>
<keyword evidence="4 10" id="KW-1134">Transmembrane beta strand</keyword>
<dbReference type="Gene3D" id="2.170.130.10">
    <property type="entry name" value="TonB-dependent receptor, plug domain"/>
    <property type="match status" value="1"/>
</dbReference>
<evidence type="ECO:0000256" key="13">
    <source>
        <dbReference type="SAM" id="SignalP"/>
    </source>
</evidence>
<dbReference type="Pfam" id="PF00593">
    <property type="entry name" value="TonB_dep_Rec_b-barrel"/>
    <property type="match status" value="1"/>
</dbReference>